<protein>
    <submittedName>
        <fullName evidence="1">Uncharacterized protein</fullName>
    </submittedName>
</protein>
<sequence>MTRTLASLSPAVIQSNILIMTEELELETESFIIVANATQREDCERTGSSRSELFWQLANHSTPNLHHHSTIPRLAFPQSLAASICGLGL</sequence>
<name>A0AAV7II73_COTGL</name>
<reference evidence="1 2" key="1">
    <citation type="journal article" date="2021" name="J. Hered.">
        <title>A chromosome-level genome assembly of the parasitoid wasp, Cotesia glomerata (Hymenoptera: Braconidae).</title>
        <authorList>
            <person name="Pinto B.J."/>
            <person name="Weis J.J."/>
            <person name="Gamble T."/>
            <person name="Ode P.J."/>
            <person name="Paul R."/>
            <person name="Zaspel J.M."/>
        </authorList>
    </citation>
    <scope>NUCLEOTIDE SEQUENCE [LARGE SCALE GENOMIC DNA]</scope>
    <source>
        <strain evidence="1">CgM1</strain>
    </source>
</reference>
<gene>
    <name evidence="1" type="ORF">KQX54_004164</name>
</gene>
<evidence type="ECO:0000313" key="1">
    <source>
        <dbReference type="EMBL" id="KAH0553773.1"/>
    </source>
</evidence>
<organism evidence="1 2">
    <name type="scientific">Cotesia glomerata</name>
    <name type="common">Lepidopteran parasitic wasp</name>
    <name type="synonym">Apanteles glomeratus</name>
    <dbReference type="NCBI Taxonomy" id="32391"/>
    <lineage>
        <taxon>Eukaryota</taxon>
        <taxon>Metazoa</taxon>
        <taxon>Ecdysozoa</taxon>
        <taxon>Arthropoda</taxon>
        <taxon>Hexapoda</taxon>
        <taxon>Insecta</taxon>
        <taxon>Pterygota</taxon>
        <taxon>Neoptera</taxon>
        <taxon>Endopterygota</taxon>
        <taxon>Hymenoptera</taxon>
        <taxon>Apocrita</taxon>
        <taxon>Ichneumonoidea</taxon>
        <taxon>Braconidae</taxon>
        <taxon>Microgastrinae</taxon>
        <taxon>Cotesia</taxon>
    </lineage>
</organism>
<dbReference type="AlphaFoldDB" id="A0AAV7II73"/>
<accession>A0AAV7II73</accession>
<keyword evidence="2" id="KW-1185">Reference proteome</keyword>
<comment type="caution">
    <text evidence="1">The sequence shown here is derived from an EMBL/GenBank/DDBJ whole genome shotgun (WGS) entry which is preliminary data.</text>
</comment>
<proteinExistence type="predicted"/>
<dbReference type="EMBL" id="JAHXZJ010001119">
    <property type="protein sequence ID" value="KAH0553773.1"/>
    <property type="molecule type" value="Genomic_DNA"/>
</dbReference>
<evidence type="ECO:0000313" key="2">
    <source>
        <dbReference type="Proteomes" id="UP000826195"/>
    </source>
</evidence>
<dbReference type="Proteomes" id="UP000826195">
    <property type="component" value="Unassembled WGS sequence"/>
</dbReference>